<dbReference type="Pfam" id="PF13489">
    <property type="entry name" value="Methyltransf_23"/>
    <property type="match status" value="1"/>
</dbReference>
<sequence>MNQRPAPRLEDVDCPLGCPRQDTPVLTGRDLLHGVPGEFSVVRCAACGLMRTNPRPAPESMGLYYPADYGPYLGSRVEAAGPARRRSLFARLLGPLLRFNTEELPALPPGRMLEVGCASGAFLHRMAQRGWQVQGIEYSDGAAQAARALGYPVHTGSLETAPAPDAPVDLVVGWMVLEHLHDPVAGLRKLRACAKQGAWLVLSVPNAGSFEFRVFRRNWYALQLPTHLQHFTPRTLDRLLAAGGWKMEKVFHQRILGNLVASLGYVLRDRGFARAGEKLIAFPDRPGPGQYLLYPLAWLLSWFGQTGRMTVWARVAP</sequence>
<comment type="caution">
    <text evidence="2">The sequence shown here is derived from an EMBL/GenBank/DDBJ whole genome shotgun (WGS) entry which is preliminary data.</text>
</comment>
<organism evidence="2 3">
    <name type="scientific">Ramlibacter montanisoli</name>
    <dbReference type="NCBI Taxonomy" id="2732512"/>
    <lineage>
        <taxon>Bacteria</taxon>
        <taxon>Pseudomonadati</taxon>
        <taxon>Pseudomonadota</taxon>
        <taxon>Betaproteobacteria</taxon>
        <taxon>Burkholderiales</taxon>
        <taxon>Comamonadaceae</taxon>
        <taxon>Ramlibacter</taxon>
    </lineage>
</organism>
<dbReference type="PANTHER" id="PTHR43861">
    <property type="entry name" value="TRANS-ACONITATE 2-METHYLTRANSFERASE-RELATED"/>
    <property type="match status" value="1"/>
</dbReference>
<keyword evidence="2" id="KW-0489">Methyltransferase</keyword>
<keyword evidence="1 2" id="KW-0808">Transferase</keyword>
<evidence type="ECO:0000256" key="1">
    <source>
        <dbReference type="ARBA" id="ARBA00022679"/>
    </source>
</evidence>
<dbReference type="GO" id="GO:0032259">
    <property type="term" value="P:methylation"/>
    <property type="evidence" value="ECO:0007669"/>
    <property type="project" value="UniProtKB-KW"/>
</dbReference>
<dbReference type="GO" id="GO:0008168">
    <property type="term" value="F:methyltransferase activity"/>
    <property type="evidence" value="ECO:0007669"/>
    <property type="project" value="UniProtKB-KW"/>
</dbReference>
<dbReference type="EMBL" id="JABFCS010000001">
    <property type="protein sequence ID" value="NNU43652.1"/>
    <property type="molecule type" value="Genomic_DNA"/>
</dbReference>
<reference evidence="2 3" key="1">
    <citation type="submission" date="2020-05" db="EMBL/GenBank/DDBJ databases">
        <authorList>
            <person name="Khan S.A."/>
            <person name="Jeon C.O."/>
            <person name="Chun B.H."/>
        </authorList>
    </citation>
    <scope>NUCLEOTIDE SEQUENCE [LARGE SCALE GENOMIC DNA]</scope>
    <source>
        <strain evidence="2 3">B156</strain>
    </source>
</reference>
<dbReference type="Proteomes" id="UP000552954">
    <property type="component" value="Unassembled WGS sequence"/>
</dbReference>
<dbReference type="SUPFAM" id="SSF53335">
    <property type="entry name" value="S-adenosyl-L-methionine-dependent methyltransferases"/>
    <property type="match status" value="1"/>
</dbReference>
<accession>A0A849K5F9</accession>
<dbReference type="CDD" id="cd02440">
    <property type="entry name" value="AdoMet_MTases"/>
    <property type="match status" value="1"/>
</dbReference>
<dbReference type="PANTHER" id="PTHR43861:SF3">
    <property type="entry name" value="PUTATIVE (AFU_ORTHOLOGUE AFUA_2G14390)-RELATED"/>
    <property type="match status" value="1"/>
</dbReference>
<evidence type="ECO:0000313" key="3">
    <source>
        <dbReference type="Proteomes" id="UP000552954"/>
    </source>
</evidence>
<reference evidence="2 3" key="2">
    <citation type="submission" date="2020-06" db="EMBL/GenBank/DDBJ databases">
        <title>Ramlibacter rhizophilus sp. nov., isolated from rhizosphere soil of national flower Mugunghwa from South Korea.</title>
        <authorList>
            <person name="Zheng-Fei Y."/>
            <person name="Huan T."/>
        </authorList>
    </citation>
    <scope>NUCLEOTIDE SEQUENCE [LARGE SCALE GENOMIC DNA]</scope>
    <source>
        <strain evidence="2 3">B156</strain>
    </source>
</reference>
<dbReference type="Gene3D" id="3.40.50.150">
    <property type="entry name" value="Vaccinia Virus protein VP39"/>
    <property type="match status" value="1"/>
</dbReference>
<protein>
    <submittedName>
        <fullName evidence="2">Class I SAM-dependent methyltransferase</fullName>
    </submittedName>
</protein>
<keyword evidence="3" id="KW-1185">Reference proteome</keyword>
<name>A0A849K5F9_9BURK</name>
<gene>
    <name evidence="2" type="ORF">HK415_11575</name>
</gene>
<dbReference type="InterPro" id="IPR029063">
    <property type="entry name" value="SAM-dependent_MTases_sf"/>
</dbReference>
<dbReference type="AlphaFoldDB" id="A0A849K5F9"/>
<proteinExistence type="predicted"/>
<evidence type="ECO:0000313" key="2">
    <source>
        <dbReference type="EMBL" id="NNU43652.1"/>
    </source>
</evidence>
<dbReference type="RefSeq" id="WP_171559229.1">
    <property type="nucleotide sequence ID" value="NZ_JABFCS010000001.1"/>
</dbReference>